<sequence>MDTRKVKHQYLLSKWTPIVRECRTSGMTVKAWCQENNVDEKQFFYWQRRVREELCTSAQAPEKEQPTVFAELPIHICHKETSQSDMFRPGLVISTGDYRLELANQTSSKLLEAVLKVIHHV</sequence>
<dbReference type="RefSeq" id="WP_036945390.1">
    <property type="nucleotide sequence ID" value="NZ_JQKC01000050.1"/>
</dbReference>
<dbReference type="eggNOG" id="ENOG50335V5">
    <property type="taxonomic scope" value="Bacteria"/>
</dbReference>
<reference evidence="2" key="1">
    <citation type="submission" date="2015-07" db="EMBL/GenBank/DDBJ databases">
        <title>Near-Complete Genome Sequence of the Cellulolytic Bacterium Bacteroides (Pseudobacteroides) cellulosolvens ATCC 35603.</title>
        <authorList>
            <person name="Dassa B."/>
            <person name="Utturkar S.M."/>
            <person name="Klingeman D.M."/>
            <person name="Hurt R.A."/>
            <person name="Keller M."/>
            <person name="Xu J."/>
            <person name="Reddy Y.H.K."/>
            <person name="Borovok I."/>
            <person name="Grinberg I.R."/>
            <person name="Lamed R."/>
            <person name="Zhivin O."/>
            <person name="Bayer E.A."/>
            <person name="Brown S.D."/>
        </authorList>
    </citation>
    <scope>NUCLEOTIDE SEQUENCE [LARGE SCALE GENOMIC DNA]</scope>
    <source>
        <strain evidence="2">DSM 2933</strain>
    </source>
</reference>
<dbReference type="EMBL" id="LGTC01000001">
    <property type="protein sequence ID" value="KNY28190.1"/>
    <property type="molecule type" value="Genomic_DNA"/>
</dbReference>
<dbReference type="AlphaFoldDB" id="A0A0L6JR69"/>
<dbReference type="OrthoDB" id="9808061at2"/>
<proteinExistence type="predicted"/>
<organism evidence="1 2">
    <name type="scientific">Pseudobacteroides cellulosolvens ATCC 35603 = DSM 2933</name>
    <dbReference type="NCBI Taxonomy" id="398512"/>
    <lineage>
        <taxon>Bacteria</taxon>
        <taxon>Bacillati</taxon>
        <taxon>Bacillota</taxon>
        <taxon>Clostridia</taxon>
        <taxon>Eubacteriales</taxon>
        <taxon>Oscillospiraceae</taxon>
        <taxon>Pseudobacteroides</taxon>
    </lineage>
</organism>
<comment type="caution">
    <text evidence="1">The sequence shown here is derived from an EMBL/GenBank/DDBJ whole genome shotgun (WGS) entry which is preliminary data.</text>
</comment>
<keyword evidence="2" id="KW-1185">Reference proteome</keyword>
<dbReference type="STRING" id="398512.Bccel_3464"/>
<name>A0A0L6JR69_9FIRM</name>
<gene>
    <name evidence="1" type="ORF">Bccel_3464</name>
</gene>
<evidence type="ECO:0000313" key="2">
    <source>
        <dbReference type="Proteomes" id="UP000036923"/>
    </source>
</evidence>
<evidence type="ECO:0000313" key="1">
    <source>
        <dbReference type="EMBL" id="KNY28190.1"/>
    </source>
</evidence>
<accession>A0A0L6JR69</accession>
<protein>
    <submittedName>
        <fullName evidence="1">Uncharacterized protein</fullName>
    </submittedName>
</protein>
<dbReference type="Proteomes" id="UP000036923">
    <property type="component" value="Unassembled WGS sequence"/>
</dbReference>
<dbReference type="NCBIfam" id="NF047593">
    <property type="entry name" value="IS66_ISAeme5_TnpA"/>
    <property type="match status" value="1"/>
</dbReference>